<reference evidence="1 2" key="1">
    <citation type="submission" date="2017-01" db="EMBL/GenBank/DDBJ databases">
        <title>Genome analysis of Paenibacillus selenitrireducens ES3-24.</title>
        <authorList>
            <person name="Xu D."/>
            <person name="Yao R."/>
            <person name="Zheng S."/>
        </authorList>
    </citation>
    <scope>NUCLEOTIDE SEQUENCE [LARGE SCALE GENOMIC DNA]</scope>
    <source>
        <strain evidence="1 2">ES3-24</strain>
    </source>
</reference>
<dbReference type="InterPro" id="IPR008928">
    <property type="entry name" value="6-hairpin_glycosidase_sf"/>
</dbReference>
<evidence type="ECO:0000313" key="1">
    <source>
        <dbReference type="EMBL" id="OPA79297.1"/>
    </source>
</evidence>
<organism evidence="1 2">
    <name type="scientific">Paenibacillus selenitireducens</name>
    <dbReference type="NCBI Taxonomy" id="1324314"/>
    <lineage>
        <taxon>Bacteria</taxon>
        <taxon>Bacillati</taxon>
        <taxon>Bacillota</taxon>
        <taxon>Bacilli</taxon>
        <taxon>Bacillales</taxon>
        <taxon>Paenibacillaceae</taxon>
        <taxon>Paenibacillus</taxon>
    </lineage>
</organism>
<dbReference type="OrthoDB" id="1779554at2"/>
<dbReference type="SUPFAM" id="SSF48208">
    <property type="entry name" value="Six-hairpin glycosidases"/>
    <property type="match status" value="1"/>
</dbReference>
<evidence type="ECO:0008006" key="3">
    <source>
        <dbReference type="Google" id="ProtNLM"/>
    </source>
</evidence>
<gene>
    <name evidence="1" type="ORF">BVG16_09420</name>
</gene>
<keyword evidence="2" id="KW-1185">Reference proteome</keyword>
<dbReference type="Proteomes" id="UP000190188">
    <property type="component" value="Unassembled WGS sequence"/>
</dbReference>
<proteinExistence type="predicted"/>
<evidence type="ECO:0000313" key="2">
    <source>
        <dbReference type="Proteomes" id="UP000190188"/>
    </source>
</evidence>
<dbReference type="Gene3D" id="1.50.10.10">
    <property type="match status" value="1"/>
</dbReference>
<dbReference type="AlphaFoldDB" id="A0A1T2XHD1"/>
<dbReference type="RefSeq" id="WP_078498294.1">
    <property type="nucleotide sequence ID" value="NZ_MSZX01000003.1"/>
</dbReference>
<accession>A0A1T2XHD1</accession>
<dbReference type="InterPro" id="IPR012341">
    <property type="entry name" value="6hp_glycosidase-like_sf"/>
</dbReference>
<dbReference type="EMBL" id="MSZX01000003">
    <property type="protein sequence ID" value="OPA79297.1"/>
    <property type="molecule type" value="Genomic_DNA"/>
</dbReference>
<dbReference type="STRING" id="1324314.BVG16_09420"/>
<comment type="caution">
    <text evidence="1">The sequence shown here is derived from an EMBL/GenBank/DDBJ whole genome shotgun (WGS) entry which is preliminary data.</text>
</comment>
<protein>
    <recommendedName>
        <fullName evidence="3">Glycosyl hydrolase</fullName>
    </recommendedName>
</protein>
<name>A0A1T2XHD1_9BACL</name>
<sequence>MKWSIFFCIHVMVLFVVFVSFDPVFGEPDTSFRASSRPFTPSNETLQIQQKQNMLYQFINSKLRGRHGVFTNYRDTDQSAQLATGHEVLSESEGLLLRYFVKTNQRSAFDREWALVKRTLNLASGFSYRYSPKLPKRYSTNAAVDDLRIIRALYEAASTFKNTTYKNEADTYAKRFYTYNTKNGYVYDFYDASYQMTNQSIMLCYIDLTTLQRLPGPLDQQRQLYSNMLSVIQNGYVSHIFPFYETRYQYDTHSYHSENINTVESLLTILALVEVNQQKPESIVYLKEQVRSGTLYGQYTREGIPTNTIQSTAIYALTAMIGSELDDQELYENSIQRMSQFQVNNADSPLYGSFGDTKSQTVYSFDNLMALLAFSY</sequence>
<dbReference type="GO" id="GO:0005975">
    <property type="term" value="P:carbohydrate metabolic process"/>
    <property type="evidence" value="ECO:0007669"/>
    <property type="project" value="InterPro"/>
</dbReference>